<dbReference type="Pfam" id="PF00388">
    <property type="entry name" value="PI-PLC-X"/>
    <property type="match status" value="2"/>
</dbReference>
<dbReference type="PROSITE" id="PS50007">
    <property type="entry name" value="PIPLC_X_DOMAIN"/>
    <property type="match status" value="1"/>
</dbReference>
<dbReference type="PANTHER" id="PTHR10336">
    <property type="entry name" value="PHOSPHOINOSITIDE-SPECIFIC PHOSPHOLIPASE C FAMILY PROTEIN"/>
    <property type="match status" value="1"/>
</dbReference>
<dbReference type="HOGENOM" id="CLU_002738_3_0_1"/>
<feature type="compositionally biased region" description="Basic and acidic residues" evidence="3">
    <location>
        <begin position="45"/>
        <end position="61"/>
    </location>
</feature>
<dbReference type="PANTHER" id="PTHR10336:SF169">
    <property type="entry name" value="PHOSPHOINOSITIDE PHOSPHOLIPASE C"/>
    <property type="match status" value="1"/>
</dbReference>
<feature type="region of interest" description="Disordered" evidence="3">
    <location>
        <begin position="382"/>
        <end position="405"/>
    </location>
</feature>
<keyword evidence="2" id="KW-0443">Lipid metabolism</keyword>
<gene>
    <name evidence="6" type="ORF">CC1G_07975</name>
</gene>
<evidence type="ECO:0000256" key="2">
    <source>
        <dbReference type="RuleBase" id="RU361133"/>
    </source>
</evidence>
<keyword evidence="1" id="KW-0807">Transducer</keyword>
<dbReference type="InParanoid" id="A8P234"/>
<feature type="domain" description="PI-PLC Y-box" evidence="5">
    <location>
        <begin position="417"/>
        <end position="485"/>
    </location>
</feature>
<dbReference type="GO" id="GO:0051209">
    <property type="term" value="P:release of sequestered calcium ion into cytosol"/>
    <property type="evidence" value="ECO:0007669"/>
    <property type="project" value="TreeGrafter"/>
</dbReference>
<dbReference type="SMART" id="SM00148">
    <property type="entry name" value="PLCXc"/>
    <property type="match status" value="1"/>
</dbReference>
<comment type="caution">
    <text evidence="6">The sequence shown here is derived from an EMBL/GenBank/DDBJ whole genome shotgun (WGS) entry which is preliminary data.</text>
</comment>
<feature type="compositionally biased region" description="Basic and acidic residues" evidence="3">
    <location>
        <begin position="388"/>
        <end position="399"/>
    </location>
</feature>
<reference evidence="6 7" key="1">
    <citation type="journal article" date="2010" name="Proc. Natl. Acad. Sci. U.S.A.">
        <title>Insights into evolution of multicellular fungi from the assembled chromosomes of the mushroom Coprinopsis cinerea (Coprinus cinereus).</title>
        <authorList>
            <person name="Stajich J.E."/>
            <person name="Wilke S.K."/>
            <person name="Ahren D."/>
            <person name="Au C.H."/>
            <person name="Birren B.W."/>
            <person name="Borodovsky M."/>
            <person name="Burns C."/>
            <person name="Canback B."/>
            <person name="Casselton L.A."/>
            <person name="Cheng C.K."/>
            <person name="Deng J."/>
            <person name="Dietrich F.S."/>
            <person name="Fargo D.C."/>
            <person name="Farman M.L."/>
            <person name="Gathman A.C."/>
            <person name="Goldberg J."/>
            <person name="Guigo R."/>
            <person name="Hoegger P.J."/>
            <person name="Hooker J.B."/>
            <person name="Huggins A."/>
            <person name="James T.Y."/>
            <person name="Kamada T."/>
            <person name="Kilaru S."/>
            <person name="Kodira C."/>
            <person name="Kues U."/>
            <person name="Kupfer D."/>
            <person name="Kwan H.S."/>
            <person name="Lomsadze A."/>
            <person name="Li W."/>
            <person name="Lilly W.W."/>
            <person name="Ma L.J."/>
            <person name="Mackey A.J."/>
            <person name="Manning G."/>
            <person name="Martin F."/>
            <person name="Muraguchi H."/>
            <person name="Natvig D.O."/>
            <person name="Palmerini H."/>
            <person name="Ramesh M.A."/>
            <person name="Rehmeyer C.J."/>
            <person name="Roe B.A."/>
            <person name="Shenoy N."/>
            <person name="Stanke M."/>
            <person name="Ter-Hovhannisyan V."/>
            <person name="Tunlid A."/>
            <person name="Velagapudi R."/>
            <person name="Vision T.J."/>
            <person name="Zeng Q."/>
            <person name="Zolan M.E."/>
            <person name="Pukkila P.J."/>
        </authorList>
    </citation>
    <scope>NUCLEOTIDE SEQUENCE [LARGE SCALE GENOMIC DNA]</scope>
    <source>
        <strain evidence="7">Okayama-7 / 130 / ATCC MYA-4618 / FGSC 9003</strain>
    </source>
</reference>
<name>A8P234_COPC7</name>
<dbReference type="PROSITE" id="PS50008">
    <property type="entry name" value="PIPLC_Y_DOMAIN"/>
    <property type="match status" value="1"/>
</dbReference>
<dbReference type="EMBL" id="AACS02000013">
    <property type="protein sequence ID" value="EAU83602.2"/>
    <property type="molecule type" value="Genomic_DNA"/>
</dbReference>
<dbReference type="GO" id="GO:0048015">
    <property type="term" value="P:phosphatidylinositol-mediated signaling"/>
    <property type="evidence" value="ECO:0007669"/>
    <property type="project" value="TreeGrafter"/>
</dbReference>
<evidence type="ECO:0000256" key="3">
    <source>
        <dbReference type="SAM" id="MobiDB-lite"/>
    </source>
</evidence>
<dbReference type="VEuPathDB" id="FungiDB:CC1G_07975"/>
<dbReference type="EC" id="3.1.4.11" evidence="2"/>
<evidence type="ECO:0000313" key="6">
    <source>
        <dbReference type="EMBL" id="EAU83602.2"/>
    </source>
</evidence>
<evidence type="ECO:0000259" key="4">
    <source>
        <dbReference type="PROSITE" id="PS50004"/>
    </source>
</evidence>
<dbReference type="PROSITE" id="PS50004">
    <property type="entry name" value="C2"/>
    <property type="match status" value="1"/>
</dbReference>
<comment type="catalytic activity">
    <reaction evidence="2">
        <text>a 1,2-diacyl-sn-glycero-3-phospho-(1D-myo-inositol-4,5-bisphosphate) + H2O = 1D-myo-inositol 1,4,5-trisphosphate + a 1,2-diacyl-sn-glycerol + H(+)</text>
        <dbReference type="Rhea" id="RHEA:33179"/>
        <dbReference type="ChEBI" id="CHEBI:15377"/>
        <dbReference type="ChEBI" id="CHEBI:15378"/>
        <dbReference type="ChEBI" id="CHEBI:17815"/>
        <dbReference type="ChEBI" id="CHEBI:58456"/>
        <dbReference type="ChEBI" id="CHEBI:203600"/>
        <dbReference type="EC" id="3.1.4.11"/>
    </reaction>
</comment>
<dbReference type="Pfam" id="PF00387">
    <property type="entry name" value="PI-PLC-Y"/>
    <property type="match status" value="1"/>
</dbReference>
<dbReference type="GO" id="GO:0004435">
    <property type="term" value="F:phosphatidylinositol-4,5-bisphosphate phospholipase C activity"/>
    <property type="evidence" value="ECO:0007669"/>
    <property type="project" value="UniProtKB-EC"/>
</dbReference>
<dbReference type="OrthoDB" id="269822at2759"/>
<dbReference type="InterPro" id="IPR035892">
    <property type="entry name" value="C2_domain_sf"/>
</dbReference>
<proteinExistence type="predicted"/>
<feature type="compositionally biased region" description="Acidic residues" evidence="3">
    <location>
        <begin position="258"/>
        <end position="268"/>
    </location>
</feature>
<keyword evidence="7" id="KW-1185">Reference proteome</keyword>
<dbReference type="Proteomes" id="UP000001861">
    <property type="component" value="Unassembled WGS sequence"/>
</dbReference>
<dbReference type="OMA" id="DAWDNDE"/>
<dbReference type="InterPro" id="IPR001711">
    <property type="entry name" value="PLipase_C_Pinositol-sp_Y"/>
</dbReference>
<feature type="region of interest" description="Disordered" evidence="3">
    <location>
        <begin position="45"/>
        <end position="64"/>
    </location>
</feature>
<dbReference type="InterPro" id="IPR000008">
    <property type="entry name" value="C2_dom"/>
</dbReference>
<evidence type="ECO:0000256" key="1">
    <source>
        <dbReference type="ARBA" id="ARBA00023224"/>
    </source>
</evidence>
<dbReference type="AlphaFoldDB" id="A8P234"/>
<evidence type="ECO:0000313" key="7">
    <source>
        <dbReference type="Proteomes" id="UP000001861"/>
    </source>
</evidence>
<feature type="compositionally biased region" description="Basic residues" evidence="3">
    <location>
        <begin position="272"/>
        <end position="281"/>
    </location>
</feature>
<dbReference type="SMART" id="SM00149">
    <property type="entry name" value="PLCYc"/>
    <property type="match status" value="1"/>
</dbReference>
<keyword evidence="2" id="KW-0378">Hydrolase</keyword>
<protein>
    <recommendedName>
        <fullName evidence="2">Phosphoinositide phospholipase C</fullName>
        <ecNumber evidence="2">3.1.4.11</ecNumber>
    </recommendedName>
</protein>
<feature type="compositionally biased region" description="Acidic residues" evidence="3">
    <location>
        <begin position="291"/>
        <end position="306"/>
    </location>
</feature>
<dbReference type="Gene3D" id="2.60.40.150">
    <property type="entry name" value="C2 domain"/>
    <property type="match status" value="1"/>
</dbReference>
<sequence>MAHSTEEIEAGLETLALEPLHVFDIHTESNLNPPLDKLPRLGDEAKKELESKGENAEDVLKRPSIKATKTDPSYPFTDYFISSSHNTYLLTAQVLGKCSAEAYVHVLSRGCRCVEIDVWPSSSGPIVTHGYTLSGSVPFADVCNAIGSWIDQTYGSFAPKGGLFSKNYQPAYLPPSNQTFIPPQGKAPDDFPVFISLECHVPPSGQGELVKAMRDAWGARLVEGPLEGVDDDKVSPSDLRGRVLVMVEYYPPLFESGPSDDSDDDEDNDKGRKPKKTKRSWWKWGAKAEESSGEDEDDFLTSEDEEARSLDGGGEKGVWPGRRRQPTTDDGEPPKCDKISDELAALGYYARSLKPGKGWLGEHPAHVLINISESASSRLLSAVSAHRSSHDHAPGDHPSHVHKHSRLLHLPSPLAALVLHASHHLRRIYPKGTRVRSTNPDPSQFWRTGSQVVSLNWQKYDRGMQVNEGLFVGTPGWVLKPASLRRQPEGYAPPIAGKMKLKGEIIGASALPAPNGREGKSYNTYIKGELYYHRDRTSLLEKLLPDDSVEAEGLRSKKCLESVRLKWKSKSEKVKDVPGLGADVVWNETFELEYELDELAFIRLLIYEDEFGRDDRIASFCAPVDRLVTDRWVAIRMLNTKGKDVGATVLARFSLERVD</sequence>
<feature type="domain" description="C2" evidence="4">
    <location>
        <begin position="481"/>
        <end position="637"/>
    </location>
</feature>
<dbReference type="eggNOG" id="KOG0169">
    <property type="taxonomic scope" value="Eukaryota"/>
</dbReference>
<dbReference type="InterPro" id="IPR017946">
    <property type="entry name" value="PLC-like_Pdiesterase_TIM-brl"/>
</dbReference>
<keyword evidence="2" id="KW-0442">Lipid degradation</keyword>
<dbReference type="SUPFAM" id="SSF51695">
    <property type="entry name" value="PLC-like phosphodiesterases"/>
    <property type="match status" value="1"/>
</dbReference>
<dbReference type="CDD" id="cd00275">
    <property type="entry name" value="C2_PLC_like"/>
    <property type="match status" value="1"/>
</dbReference>
<dbReference type="STRING" id="240176.A8P234"/>
<evidence type="ECO:0000259" key="5">
    <source>
        <dbReference type="PROSITE" id="PS50008"/>
    </source>
</evidence>
<dbReference type="GeneID" id="6014809"/>
<dbReference type="GO" id="GO:0016042">
    <property type="term" value="P:lipid catabolic process"/>
    <property type="evidence" value="ECO:0007669"/>
    <property type="project" value="UniProtKB-KW"/>
</dbReference>
<accession>A8P234</accession>
<dbReference type="InterPro" id="IPR001192">
    <property type="entry name" value="PI-PLC_fam"/>
</dbReference>
<dbReference type="RefSeq" id="XP_001838234.2">
    <property type="nucleotide sequence ID" value="XM_001838182.2"/>
</dbReference>
<dbReference type="KEGG" id="cci:CC1G_07975"/>
<dbReference type="PRINTS" id="PR00390">
    <property type="entry name" value="PHPHLIPASEC"/>
</dbReference>
<organism evidence="6 7">
    <name type="scientific">Coprinopsis cinerea (strain Okayama-7 / 130 / ATCC MYA-4618 / FGSC 9003)</name>
    <name type="common">Inky cap fungus</name>
    <name type="synonym">Hormographiella aspergillata</name>
    <dbReference type="NCBI Taxonomy" id="240176"/>
    <lineage>
        <taxon>Eukaryota</taxon>
        <taxon>Fungi</taxon>
        <taxon>Dikarya</taxon>
        <taxon>Basidiomycota</taxon>
        <taxon>Agaricomycotina</taxon>
        <taxon>Agaricomycetes</taxon>
        <taxon>Agaricomycetidae</taxon>
        <taxon>Agaricales</taxon>
        <taxon>Agaricineae</taxon>
        <taxon>Psathyrellaceae</taxon>
        <taxon>Coprinopsis</taxon>
    </lineage>
</organism>
<feature type="region of interest" description="Disordered" evidence="3">
    <location>
        <begin position="254"/>
        <end position="337"/>
    </location>
</feature>
<dbReference type="InterPro" id="IPR000909">
    <property type="entry name" value="PLipase_C_PInositol-sp_X_dom"/>
</dbReference>
<dbReference type="Gene3D" id="3.20.20.190">
    <property type="entry name" value="Phosphatidylinositol (PI) phosphodiesterase"/>
    <property type="match status" value="1"/>
</dbReference>
<dbReference type="SUPFAM" id="SSF49562">
    <property type="entry name" value="C2 domain (Calcium/lipid-binding domain, CaLB)"/>
    <property type="match status" value="1"/>
</dbReference>